<dbReference type="InterPro" id="IPR006564">
    <property type="entry name" value="Znf_PMZ"/>
</dbReference>
<dbReference type="Pfam" id="PF03101">
    <property type="entry name" value="FAR1"/>
    <property type="match status" value="1"/>
</dbReference>
<dbReference type="Proteomes" id="UP000289738">
    <property type="component" value="Chromosome B09"/>
</dbReference>
<evidence type="ECO:0000256" key="2">
    <source>
        <dbReference type="ARBA" id="ARBA00022723"/>
    </source>
</evidence>
<dbReference type="SMART" id="SM00575">
    <property type="entry name" value="ZnF_PMZ"/>
    <property type="match status" value="1"/>
</dbReference>
<comment type="caution">
    <text evidence="9">The sequence shown here is derived from an EMBL/GenBank/DDBJ whole genome shotgun (WGS) entry which is preliminary data.</text>
</comment>
<comment type="subcellular location">
    <subcellularLocation>
        <location evidence="6">Nucleus</location>
    </subcellularLocation>
</comment>
<sequence>MEFKREDVDDINMAFAIDLNTQPSSEELHSFDTHIDMDDINICNSSSNSATETECTTEIPKVGMLFGTLEEARQFYYNYANKVGFEPHIRNTNFHKNGKTPINQSIQCNRDGYRTKKNPVTHRSNTVSSVHCKARIYVKLDTELEKWILSKVELTHTHRCDPSLSWMFKKNRELTMHVKDVIERNDQAGIRPSKTFQALADEAGGQYTLHDNNWLNGMNAHAKLDWSELECDAADNRGLIPCVSNSPIEKQFQYEYTNNIFRNVQAEFIKKCDCNLSPRAVKDNQYFYEVTQQKIIKGMSFYSEYEVVFCPISHQVRCNCFRFESYGILCCHVLSVLSQCRVDKVKSSYILSRWSKNVHRKHTHIRSSHDSRRSDESMNIFRGLCVDFYNVAQDFVHDKEEADILRSAFASAKVALTEHRAKHSESVCTSECSDGLNALRSPPHVVPRGRPSFKRLEADVDRKIKNGSKKRRASSKRTKEGAAVEGDKHLNKATERCITASKHPKDFAPIEEDCFTHNTFSCIPEHFHHAKNTQMDSLSSGGFTTLLNSFQNPSIHAHSYMNID</sequence>
<feature type="compositionally biased region" description="Basic and acidic residues" evidence="7">
    <location>
        <begin position="477"/>
        <end position="486"/>
    </location>
</feature>
<feature type="compositionally biased region" description="Basic residues" evidence="7">
    <location>
        <begin position="465"/>
        <end position="476"/>
    </location>
</feature>
<gene>
    <name evidence="9" type="ORF">Ahy_B09g100100</name>
</gene>
<evidence type="ECO:0000313" key="9">
    <source>
        <dbReference type="EMBL" id="RYQ93876.1"/>
    </source>
</evidence>
<accession>A0A444XWU1</accession>
<proteinExistence type="inferred from homology"/>
<dbReference type="PANTHER" id="PTHR31669:SF283">
    <property type="entry name" value="PROTEIN FAR1-RELATED SEQUENCE"/>
    <property type="match status" value="1"/>
</dbReference>
<dbReference type="PANTHER" id="PTHR31669">
    <property type="entry name" value="PROTEIN FAR1-RELATED SEQUENCE 10-RELATED"/>
    <property type="match status" value="1"/>
</dbReference>
<evidence type="ECO:0000256" key="6">
    <source>
        <dbReference type="RuleBase" id="RU367018"/>
    </source>
</evidence>
<feature type="region of interest" description="Disordered" evidence="7">
    <location>
        <begin position="462"/>
        <end position="486"/>
    </location>
</feature>
<dbReference type="GO" id="GO:0005634">
    <property type="term" value="C:nucleus"/>
    <property type="evidence" value="ECO:0007669"/>
    <property type="project" value="UniProtKB-SubCell"/>
</dbReference>
<keyword evidence="2 6" id="KW-0479">Metal-binding</keyword>
<protein>
    <recommendedName>
        <fullName evidence="6">Protein FAR1-RELATED SEQUENCE</fullName>
    </recommendedName>
</protein>
<evidence type="ECO:0000256" key="4">
    <source>
        <dbReference type="ARBA" id="ARBA00022833"/>
    </source>
</evidence>
<organism evidence="9 10">
    <name type="scientific">Arachis hypogaea</name>
    <name type="common">Peanut</name>
    <dbReference type="NCBI Taxonomy" id="3818"/>
    <lineage>
        <taxon>Eukaryota</taxon>
        <taxon>Viridiplantae</taxon>
        <taxon>Streptophyta</taxon>
        <taxon>Embryophyta</taxon>
        <taxon>Tracheophyta</taxon>
        <taxon>Spermatophyta</taxon>
        <taxon>Magnoliopsida</taxon>
        <taxon>eudicotyledons</taxon>
        <taxon>Gunneridae</taxon>
        <taxon>Pentapetalae</taxon>
        <taxon>rosids</taxon>
        <taxon>fabids</taxon>
        <taxon>Fabales</taxon>
        <taxon>Fabaceae</taxon>
        <taxon>Papilionoideae</taxon>
        <taxon>50 kb inversion clade</taxon>
        <taxon>dalbergioids sensu lato</taxon>
        <taxon>Dalbergieae</taxon>
        <taxon>Pterocarpus clade</taxon>
        <taxon>Arachis</taxon>
    </lineage>
</organism>
<dbReference type="AlphaFoldDB" id="A0A444XWU1"/>
<evidence type="ECO:0000256" key="1">
    <source>
        <dbReference type="ARBA" id="ARBA00005889"/>
    </source>
</evidence>
<dbReference type="EMBL" id="SDMP01000019">
    <property type="protein sequence ID" value="RYQ93876.1"/>
    <property type="molecule type" value="Genomic_DNA"/>
</dbReference>
<feature type="domain" description="SWIM-type" evidence="8">
    <location>
        <begin position="305"/>
        <end position="341"/>
    </location>
</feature>
<comment type="similarity">
    <text evidence="1 6">Belongs to the FHY3/FAR1 family.</text>
</comment>
<dbReference type="GO" id="GO:0006355">
    <property type="term" value="P:regulation of DNA-templated transcription"/>
    <property type="evidence" value="ECO:0007669"/>
    <property type="project" value="UniProtKB-UniRule"/>
</dbReference>
<keyword evidence="6" id="KW-0539">Nucleus</keyword>
<keyword evidence="3 5" id="KW-0863">Zinc-finger</keyword>
<evidence type="ECO:0000256" key="5">
    <source>
        <dbReference type="PROSITE-ProRule" id="PRU00325"/>
    </source>
</evidence>
<evidence type="ECO:0000256" key="7">
    <source>
        <dbReference type="SAM" id="MobiDB-lite"/>
    </source>
</evidence>
<evidence type="ECO:0000259" key="8">
    <source>
        <dbReference type="PROSITE" id="PS50966"/>
    </source>
</evidence>
<dbReference type="PROSITE" id="PS50966">
    <property type="entry name" value="ZF_SWIM"/>
    <property type="match status" value="1"/>
</dbReference>
<dbReference type="InterPro" id="IPR004330">
    <property type="entry name" value="FAR1_DNA_bnd_dom"/>
</dbReference>
<evidence type="ECO:0000313" key="10">
    <source>
        <dbReference type="Proteomes" id="UP000289738"/>
    </source>
</evidence>
<keyword evidence="4 6" id="KW-0862">Zinc</keyword>
<dbReference type="InterPro" id="IPR031052">
    <property type="entry name" value="FHY3/FAR1"/>
</dbReference>
<reference evidence="9 10" key="1">
    <citation type="submission" date="2019-01" db="EMBL/GenBank/DDBJ databases">
        <title>Sequencing of cultivated peanut Arachis hypogaea provides insights into genome evolution and oil improvement.</title>
        <authorList>
            <person name="Chen X."/>
        </authorList>
    </citation>
    <scope>NUCLEOTIDE SEQUENCE [LARGE SCALE GENOMIC DNA]</scope>
    <source>
        <strain evidence="10">cv. Fuhuasheng</strain>
        <tissue evidence="9">Leaves</tissue>
    </source>
</reference>
<keyword evidence="10" id="KW-1185">Reference proteome</keyword>
<name>A0A444XWU1_ARAHY</name>
<dbReference type="Pfam" id="PF04434">
    <property type="entry name" value="SWIM"/>
    <property type="match status" value="1"/>
</dbReference>
<dbReference type="InterPro" id="IPR007527">
    <property type="entry name" value="Znf_SWIM"/>
</dbReference>
<comment type="function">
    <text evidence="6">Putative transcription activator involved in regulating light control of development.</text>
</comment>
<dbReference type="GO" id="GO:0008270">
    <property type="term" value="F:zinc ion binding"/>
    <property type="evidence" value="ECO:0007669"/>
    <property type="project" value="UniProtKB-UniRule"/>
</dbReference>
<evidence type="ECO:0000256" key="3">
    <source>
        <dbReference type="ARBA" id="ARBA00022771"/>
    </source>
</evidence>